<feature type="domain" description="Ion transport" evidence="7">
    <location>
        <begin position="1"/>
        <end position="56"/>
    </location>
</feature>
<dbReference type="GO" id="GO:0070509">
    <property type="term" value="P:calcium ion import"/>
    <property type="evidence" value="ECO:0007669"/>
    <property type="project" value="TreeGrafter"/>
</dbReference>
<feature type="transmembrane region" description="Helical" evidence="6">
    <location>
        <begin position="22"/>
        <end position="46"/>
    </location>
</feature>
<dbReference type="PANTHER" id="PTHR10037:SF230">
    <property type="entry name" value="CA[2+]-CHANNEL PROTEIN ALPHA[[1]] SUBUNIT T, ISOFORM F"/>
    <property type="match status" value="1"/>
</dbReference>
<keyword evidence="2 6" id="KW-0812">Transmembrane</keyword>
<evidence type="ECO:0000256" key="1">
    <source>
        <dbReference type="ARBA" id="ARBA00004141"/>
    </source>
</evidence>
<sequence>ILTQEDWNVVLFNGMEKTSHWAALYFVALMTFGNYVLFNLLVAILVEGFSSERNERREREQRELVKKLREETLAENYSDGMYDESRSEADSSTTNDSYYEVRNRWRSAEDVRKLQDSAELIIEAQEQHAPPAAAPAQSRFTRSMSCPRRAAHRRLALTAFRPGQGSWRWRQRRQQHPQADATRRGQQQAPRRPQKGK</sequence>
<organism evidence="9">
    <name type="scientific">Drosophila persimilis</name>
    <name type="common">Fruit fly</name>
    <dbReference type="NCBI Taxonomy" id="7234"/>
    <lineage>
        <taxon>Eukaryota</taxon>
        <taxon>Metazoa</taxon>
        <taxon>Ecdysozoa</taxon>
        <taxon>Arthropoda</taxon>
        <taxon>Hexapoda</taxon>
        <taxon>Insecta</taxon>
        <taxon>Pterygota</taxon>
        <taxon>Neoptera</taxon>
        <taxon>Endopterygota</taxon>
        <taxon>Diptera</taxon>
        <taxon>Brachycera</taxon>
        <taxon>Muscomorpha</taxon>
        <taxon>Ephydroidea</taxon>
        <taxon>Drosophilidae</taxon>
        <taxon>Drosophila</taxon>
        <taxon>Sophophora</taxon>
    </lineage>
</organism>
<evidence type="ECO:0000313" key="9">
    <source>
        <dbReference type="Proteomes" id="UP000008744"/>
    </source>
</evidence>
<evidence type="ECO:0000259" key="7">
    <source>
        <dbReference type="Pfam" id="PF00520"/>
    </source>
</evidence>
<name>B4HCX2_DROPE</name>
<dbReference type="PANTHER" id="PTHR10037">
    <property type="entry name" value="VOLTAGE-GATED CATION CHANNEL CALCIUM AND SODIUM"/>
    <property type="match status" value="1"/>
</dbReference>
<reference evidence="8 9" key="1">
    <citation type="journal article" date="2007" name="Nature">
        <title>Evolution of genes and genomes on the Drosophila phylogeny.</title>
        <authorList>
            <consortium name="Drosophila 12 Genomes Consortium"/>
            <person name="Clark A.G."/>
            <person name="Eisen M.B."/>
            <person name="Smith D.R."/>
            <person name="Bergman C.M."/>
            <person name="Oliver B."/>
            <person name="Markow T.A."/>
            <person name="Kaufman T.C."/>
            <person name="Kellis M."/>
            <person name="Gelbart W."/>
            <person name="Iyer V.N."/>
            <person name="Pollard D.A."/>
            <person name="Sackton T.B."/>
            <person name="Larracuente A.M."/>
            <person name="Singh N.D."/>
            <person name="Abad J.P."/>
            <person name="Abt D.N."/>
            <person name="Adryan B."/>
            <person name="Aguade M."/>
            <person name="Akashi H."/>
            <person name="Anderson W.W."/>
            <person name="Aquadro C.F."/>
            <person name="Ardell D.H."/>
            <person name="Arguello R."/>
            <person name="Artieri C.G."/>
            <person name="Barbash D.A."/>
            <person name="Barker D."/>
            <person name="Barsanti P."/>
            <person name="Batterham P."/>
            <person name="Batzoglou S."/>
            <person name="Begun D."/>
            <person name="Bhutkar A."/>
            <person name="Blanco E."/>
            <person name="Bosak S.A."/>
            <person name="Bradley R.K."/>
            <person name="Brand A.D."/>
            <person name="Brent M.R."/>
            <person name="Brooks A.N."/>
            <person name="Brown R.H."/>
            <person name="Butlin R.K."/>
            <person name="Caggese C."/>
            <person name="Calvi B.R."/>
            <person name="Bernardo de Carvalho A."/>
            <person name="Caspi A."/>
            <person name="Castrezana S."/>
            <person name="Celniker S.E."/>
            <person name="Chang J.L."/>
            <person name="Chapple C."/>
            <person name="Chatterji S."/>
            <person name="Chinwalla A."/>
            <person name="Civetta A."/>
            <person name="Clifton S.W."/>
            <person name="Comeron J.M."/>
            <person name="Costello J.C."/>
            <person name="Coyne J.A."/>
            <person name="Daub J."/>
            <person name="David R.G."/>
            <person name="Delcher A.L."/>
            <person name="Delehaunty K."/>
            <person name="Do C.B."/>
            <person name="Ebling H."/>
            <person name="Edwards K."/>
            <person name="Eickbush T."/>
            <person name="Evans J.D."/>
            <person name="Filipski A."/>
            <person name="Findeiss S."/>
            <person name="Freyhult E."/>
            <person name="Fulton L."/>
            <person name="Fulton R."/>
            <person name="Garcia A.C."/>
            <person name="Gardiner A."/>
            <person name="Garfield D.A."/>
            <person name="Garvin B.E."/>
            <person name="Gibson G."/>
            <person name="Gilbert D."/>
            <person name="Gnerre S."/>
            <person name="Godfrey J."/>
            <person name="Good R."/>
            <person name="Gotea V."/>
            <person name="Gravely B."/>
            <person name="Greenberg A.J."/>
            <person name="Griffiths-Jones S."/>
            <person name="Gross S."/>
            <person name="Guigo R."/>
            <person name="Gustafson E.A."/>
            <person name="Haerty W."/>
            <person name="Hahn M.W."/>
            <person name="Halligan D.L."/>
            <person name="Halpern A.L."/>
            <person name="Halter G.M."/>
            <person name="Han M.V."/>
            <person name="Heger A."/>
            <person name="Hillier L."/>
            <person name="Hinrichs A.S."/>
            <person name="Holmes I."/>
            <person name="Hoskins R.A."/>
            <person name="Hubisz M.J."/>
            <person name="Hultmark D."/>
            <person name="Huntley M.A."/>
            <person name="Jaffe D.B."/>
            <person name="Jagadeeshan S."/>
            <person name="Jeck W.R."/>
            <person name="Johnson J."/>
            <person name="Jones C.D."/>
            <person name="Jordan W.C."/>
            <person name="Karpen G.H."/>
            <person name="Kataoka E."/>
            <person name="Keightley P.D."/>
            <person name="Kheradpour P."/>
            <person name="Kirkness E.F."/>
            <person name="Koerich L.B."/>
            <person name="Kristiansen K."/>
            <person name="Kudrna D."/>
            <person name="Kulathinal R.J."/>
            <person name="Kumar S."/>
            <person name="Kwok R."/>
            <person name="Lander E."/>
            <person name="Langley C.H."/>
            <person name="Lapoint R."/>
            <person name="Lazzaro B.P."/>
            <person name="Lee S.J."/>
            <person name="Levesque L."/>
            <person name="Li R."/>
            <person name="Lin C.F."/>
            <person name="Lin M.F."/>
            <person name="Lindblad-Toh K."/>
            <person name="Llopart A."/>
            <person name="Long M."/>
            <person name="Low L."/>
            <person name="Lozovsky E."/>
            <person name="Lu J."/>
            <person name="Luo M."/>
            <person name="Machado C.A."/>
            <person name="Makalowski W."/>
            <person name="Marzo M."/>
            <person name="Matsuda M."/>
            <person name="Matzkin L."/>
            <person name="McAllister B."/>
            <person name="McBride C.S."/>
            <person name="McKernan B."/>
            <person name="McKernan K."/>
            <person name="Mendez-Lago M."/>
            <person name="Minx P."/>
            <person name="Mollenhauer M.U."/>
            <person name="Montooth K."/>
            <person name="Mount S.M."/>
            <person name="Mu X."/>
            <person name="Myers E."/>
            <person name="Negre B."/>
            <person name="Newfeld S."/>
            <person name="Nielsen R."/>
            <person name="Noor M.A."/>
            <person name="O'Grady P."/>
            <person name="Pachter L."/>
            <person name="Papaceit M."/>
            <person name="Parisi M.J."/>
            <person name="Parisi M."/>
            <person name="Parts L."/>
            <person name="Pedersen J.S."/>
            <person name="Pesole G."/>
            <person name="Phillippy A.M."/>
            <person name="Ponting C.P."/>
            <person name="Pop M."/>
            <person name="Porcelli D."/>
            <person name="Powell J.R."/>
            <person name="Prohaska S."/>
            <person name="Pruitt K."/>
            <person name="Puig M."/>
            <person name="Quesneville H."/>
            <person name="Ram K.R."/>
            <person name="Rand D."/>
            <person name="Rasmussen M.D."/>
            <person name="Reed L.K."/>
            <person name="Reenan R."/>
            <person name="Reily A."/>
            <person name="Remington K.A."/>
            <person name="Rieger T.T."/>
            <person name="Ritchie M.G."/>
            <person name="Robin C."/>
            <person name="Rogers Y.H."/>
            <person name="Rohde C."/>
            <person name="Rozas J."/>
            <person name="Rubenfield M.J."/>
            <person name="Ruiz A."/>
            <person name="Russo S."/>
            <person name="Salzberg S.L."/>
            <person name="Sanchez-Gracia A."/>
            <person name="Saranga D.J."/>
            <person name="Sato H."/>
            <person name="Schaeffer S.W."/>
            <person name="Schatz M.C."/>
            <person name="Schlenke T."/>
            <person name="Schwartz R."/>
            <person name="Segarra C."/>
            <person name="Singh R.S."/>
            <person name="Sirot L."/>
            <person name="Sirota M."/>
            <person name="Sisneros N.B."/>
            <person name="Smith C.D."/>
            <person name="Smith T.F."/>
            <person name="Spieth J."/>
            <person name="Stage D.E."/>
            <person name="Stark A."/>
            <person name="Stephan W."/>
            <person name="Strausberg R.L."/>
            <person name="Strempel S."/>
            <person name="Sturgill D."/>
            <person name="Sutton G."/>
            <person name="Sutton G.G."/>
            <person name="Tao W."/>
            <person name="Teichmann S."/>
            <person name="Tobari Y.N."/>
            <person name="Tomimura Y."/>
            <person name="Tsolas J.M."/>
            <person name="Valente V.L."/>
            <person name="Venter E."/>
            <person name="Venter J.C."/>
            <person name="Vicario S."/>
            <person name="Vieira F.G."/>
            <person name="Vilella A.J."/>
            <person name="Villasante A."/>
            <person name="Walenz B."/>
            <person name="Wang J."/>
            <person name="Wasserman M."/>
            <person name="Watts T."/>
            <person name="Wilson D."/>
            <person name="Wilson R.K."/>
            <person name="Wing R.A."/>
            <person name="Wolfner M.F."/>
            <person name="Wong A."/>
            <person name="Wong G.K."/>
            <person name="Wu C.I."/>
            <person name="Wu G."/>
            <person name="Yamamoto D."/>
            <person name="Yang H.P."/>
            <person name="Yang S.P."/>
            <person name="Yorke J.A."/>
            <person name="Yoshida K."/>
            <person name="Zdobnov E."/>
            <person name="Zhang P."/>
            <person name="Zhang Y."/>
            <person name="Zimin A.V."/>
            <person name="Baldwin J."/>
            <person name="Abdouelleil A."/>
            <person name="Abdulkadir J."/>
            <person name="Abebe A."/>
            <person name="Abera B."/>
            <person name="Abreu J."/>
            <person name="Acer S.C."/>
            <person name="Aftuck L."/>
            <person name="Alexander A."/>
            <person name="An P."/>
            <person name="Anderson E."/>
            <person name="Anderson S."/>
            <person name="Arachi H."/>
            <person name="Azer M."/>
            <person name="Bachantsang P."/>
            <person name="Barry A."/>
            <person name="Bayul T."/>
            <person name="Berlin A."/>
            <person name="Bessette D."/>
            <person name="Bloom T."/>
            <person name="Blye J."/>
            <person name="Boguslavskiy L."/>
            <person name="Bonnet C."/>
            <person name="Boukhgalter B."/>
            <person name="Bourzgui I."/>
            <person name="Brown A."/>
            <person name="Cahill P."/>
            <person name="Channer S."/>
            <person name="Cheshatsang Y."/>
            <person name="Chuda L."/>
            <person name="Citroen M."/>
            <person name="Collymore A."/>
            <person name="Cooke P."/>
            <person name="Costello M."/>
            <person name="D'Aco K."/>
            <person name="Daza R."/>
            <person name="De Haan G."/>
            <person name="DeGray S."/>
            <person name="DeMaso C."/>
            <person name="Dhargay N."/>
            <person name="Dooley K."/>
            <person name="Dooley E."/>
            <person name="Doricent M."/>
            <person name="Dorje P."/>
            <person name="Dorjee K."/>
            <person name="Dupes A."/>
            <person name="Elong R."/>
            <person name="Falk J."/>
            <person name="Farina A."/>
            <person name="Faro S."/>
            <person name="Ferguson D."/>
            <person name="Fisher S."/>
            <person name="Foley C.D."/>
            <person name="Franke A."/>
            <person name="Friedrich D."/>
            <person name="Gadbois L."/>
            <person name="Gearin G."/>
            <person name="Gearin C.R."/>
            <person name="Giannoukos G."/>
            <person name="Goode T."/>
            <person name="Graham J."/>
            <person name="Grandbois E."/>
            <person name="Grewal S."/>
            <person name="Gyaltsen K."/>
            <person name="Hafez N."/>
            <person name="Hagos B."/>
            <person name="Hall J."/>
            <person name="Henson C."/>
            <person name="Hollinger A."/>
            <person name="Honan T."/>
            <person name="Huard M.D."/>
            <person name="Hughes L."/>
            <person name="Hurhula B."/>
            <person name="Husby M.E."/>
            <person name="Kamat A."/>
            <person name="Kanga B."/>
            <person name="Kashin S."/>
            <person name="Khazanovich D."/>
            <person name="Kisner P."/>
            <person name="Lance K."/>
            <person name="Lara M."/>
            <person name="Lee W."/>
            <person name="Lennon N."/>
            <person name="Letendre F."/>
            <person name="LeVine R."/>
            <person name="Lipovsky A."/>
            <person name="Liu X."/>
            <person name="Liu J."/>
            <person name="Liu S."/>
            <person name="Lokyitsang T."/>
            <person name="Lokyitsang Y."/>
            <person name="Lubonja R."/>
            <person name="Lui A."/>
            <person name="MacDonald P."/>
            <person name="Magnisalis V."/>
            <person name="Maru K."/>
            <person name="Matthews C."/>
            <person name="McCusker W."/>
            <person name="McDonough S."/>
            <person name="Mehta T."/>
            <person name="Meldrim J."/>
            <person name="Meneus L."/>
            <person name="Mihai O."/>
            <person name="Mihalev A."/>
            <person name="Mihova T."/>
            <person name="Mittelman R."/>
            <person name="Mlenga V."/>
            <person name="Montmayeur A."/>
            <person name="Mulrain L."/>
            <person name="Navidi A."/>
            <person name="Naylor J."/>
            <person name="Negash T."/>
            <person name="Nguyen T."/>
            <person name="Nguyen N."/>
            <person name="Nicol R."/>
            <person name="Norbu C."/>
            <person name="Norbu N."/>
            <person name="Novod N."/>
            <person name="O'Neill B."/>
            <person name="Osman S."/>
            <person name="Markiewicz E."/>
            <person name="Oyono O.L."/>
            <person name="Patti C."/>
            <person name="Phunkhang P."/>
            <person name="Pierre F."/>
            <person name="Priest M."/>
            <person name="Raghuraman S."/>
            <person name="Rege F."/>
            <person name="Reyes R."/>
            <person name="Rise C."/>
            <person name="Rogov P."/>
            <person name="Ross K."/>
            <person name="Ryan E."/>
            <person name="Settipalli S."/>
            <person name="Shea T."/>
            <person name="Sherpa N."/>
            <person name="Shi L."/>
            <person name="Shih D."/>
            <person name="Sparrow T."/>
            <person name="Spaulding J."/>
            <person name="Stalker J."/>
            <person name="Stange-Thomann N."/>
            <person name="Stavropoulos S."/>
            <person name="Stone C."/>
            <person name="Strader C."/>
            <person name="Tesfaye S."/>
            <person name="Thomson T."/>
            <person name="Thoulutsang Y."/>
            <person name="Thoulutsang D."/>
            <person name="Topham K."/>
            <person name="Topping I."/>
            <person name="Tsamla T."/>
            <person name="Vassiliev H."/>
            <person name="Vo A."/>
            <person name="Wangchuk T."/>
            <person name="Wangdi T."/>
            <person name="Weiand M."/>
            <person name="Wilkinson J."/>
            <person name="Wilson A."/>
            <person name="Yadav S."/>
            <person name="Young G."/>
            <person name="Yu Q."/>
            <person name="Zembek L."/>
            <person name="Zhong D."/>
            <person name="Zimmer A."/>
            <person name="Zwirko Z."/>
            <person name="Jaffe D.B."/>
            <person name="Alvarez P."/>
            <person name="Brockman W."/>
            <person name="Butler J."/>
            <person name="Chin C."/>
            <person name="Gnerre S."/>
            <person name="Grabherr M."/>
            <person name="Kleber M."/>
            <person name="Mauceli E."/>
            <person name="MacCallum I."/>
        </authorList>
    </citation>
    <scope>NUCLEOTIDE SEQUENCE [LARGE SCALE GENOMIC DNA]</scope>
    <source>
        <strain evidence="9">MSH-3 / Tucson 14011-0111.49</strain>
    </source>
</reference>
<accession>B4HCX2</accession>
<dbReference type="OrthoDB" id="416585at2759"/>
<dbReference type="AlphaFoldDB" id="B4HCX2"/>
<dbReference type="GO" id="GO:0005248">
    <property type="term" value="F:voltage-gated sodium channel activity"/>
    <property type="evidence" value="ECO:0007669"/>
    <property type="project" value="TreeGrafter"/>
</dbReference>
<dbReference type="GO" id="GO:0043005">
    <property type="term" value="C:neuron projection"/>
    <property type="evidence" value="ECO:0007669"/>
    <property type="project" value="TreeGrafter"/>
</dbReference>
<dbReference type="InterPro" id="IPR043203">
    <property type="entry name" value="VGCC_Ca_Na"/>
</dbReference>
<dbReference type="GO" id="GO:0086010">
    <property type="term" value="P:membrane depolarization during action potential"/>
    <property type="evidence" value="ECO:0007669"/>
    <property type="project" value="TreeGrafter"/>
</dbReference>
<evidence type="ECO:0000256" key="5">
    <source>
        <dbReference type="SAM" id="MobiDB-lite"/>
    </source>
</evidence>
<dbReference type="InterPro" id="IPR005821">
    <property type="entry name" value="Ion_trans_dom"/>
</dbReference>
<protein>
    <submittedName>
        <fullName evidence="8">GL10472</fullName>
    </submittedName>
</protein>
<comment type="subcellular location">
    <subcellularLocation>
        <location evidence="1">Membrane</location>
        <topology evidence="1">Multi-pass membrane protein</topology>
    </subcellularLocation>
</comment>
<dbReference type="Proteomes" id="UP000008744">
    <property type="component" value="Unassembled WGS sequence"/>
</dbReference>
<evidence type="ECO:0000256" key="2">
    <source>
        <dbReference type="ARBA" id="ARBA00022692"/>
    </source>
</evidence>
<dbReference type="GO" id="GO:0090676">
    <property type="term" value="P:calcium ion transmembrane transport via low voltage-gated calcium channel"/>
    <property type="evidence" value="ECO:0007669"/>
    <property type="project" value="EnsemblMetazoa"/>
</dbReference>
<dbReference type="eggNOG" id="KOG2302">
    <property type="taxonomic scope" value="Eukaryota"/>
</dbReference>
<feature type="region of interest" description="Disordered" evidence="5">
    <location>
        <begin position="161"/>
        <end position="197"/>
    </location>
</feature>
<evidence type="ECO:0000256" key="3">
    <source>
        <dbReference type="ARBA" id="ARBA00022989"/>
    </source>
</evidence>
<feature type="non-terminal residue" evidence="8">
    <location>
        <position position="1"/>
    </location>
</feature>
<evidence type="ECO:0000313" key="8">
    <source>
        <dbReference type="EMBL" id="EDW32968.1"/>
    </source>
</evidence>
<keyword evidence="3 6" id="KW-1133">Transmembrane helix</keyword>
<proteinExistence type="predicted"/>
<dbReference type="STRING" id="7234.B4HCX2"/>
<evidence type="ECO:0000256" key="6">
    <source>
        <dbReference type="SAM" id="Phobius"/>
    </source>
</evidence>
<dbReference type="GO" id="GO:0001518">
    <property type="term" value="C:voltage-gated sodium channel complex"/>
    <property type="evidence" value="ECO:0007669"/>
    <property type="project" value="TreeGrafter"/>
</dbReference>
<keyword evidence="9" id="KW-1185">Reference proteome</keyword>
<evidence type="ECO:0000256" key="4">
    <source>
        <dbReference type="ARBA" id="ARBA00023136"/>
    </source>
</evidence>
<dbReference type="HOGENOM" id="CLU_1387311_0_0_1"/>
<dbReference type="GO" id="GO:0008332">
    <property type="term" value="F:low voltage-gated calcium channel activity"/>
    <property type="evidence" value="ECO:0007669"/>
    <property type="project" value="EnsemblMetazoa"/>
</dbReference>
<dbReference type="Pfam" id="PF00520">
    <property type="entry name" value="Ion_trans"/>
    <property type="match status" value="1"/>
</dbReference>
<gene>
    <name evidence="8" type="primary">Dper\GL10472</name>
    <name evidence="8" type="ORF">Dper_GL10472</name>
</gene>
<keyword evidence="4 6" id="KW-0472">Membrane</keyword>
<dbReference type="EMBL" id="CH479490">
    <property type="protein sequence ID" value="EDW32968.1"/>
    <property type="molecule type" value="Genomic_DNA"/>
</dbReference>
<dbReference type="Gene3D" id="1.10.287.70">
    <property type="match status" value="1"/>
</dbReference>